<sequence length="271" mass="30118">MAAQYIAREDTDELANVIGRRLIFAGSGRNRALEYGQELLNATPRRPAFGMSGQQTALEFRRELDALQIHASEAPEIGVRSQVPGTSISLSRSPRQPLYQPLYQPLRFPPPQKPPSLDSIKDVDEELECKICLCKEINVQFKECTHGACVTCTLEIWKARAREDYPLPTWFPCPLCRAEIKNLGASTRVSSDEKSGGDGGDGGASLDSQERVAMSGVTSKASGWVCIEEWVKGLAGWRSRTDVSAMYAGLWYIENAMRLVQLEENTLPFYE</sequence>
<protein>
    <recommendedName>
        <fullName evidence="3">RING-type domain-containing protein</fullName>
    </recommendedName>
</protein>
<dbReference type="AlphaFoldDB" id="A0A3N4JKT4"/>
<keyword evidence="5" id="KW-1185">Reference proteome</keyword>
<proteinExistence type="predicted"/>
<reference evidence="4 5" key="1">
    <citation type="journal article" date="2018" name="Nat. Ecol. Evol.">
        <title>Pezizomycetes genomes reveal the molecular basis of ectomycorrhizal truffle lifestyle.</title>
        <authorList>
            <person name="Murat C."/>
            <person name="Payen T."/>
            <person name="Noel B."/>
            <person name="Kuo A."/>
            <person name="Morin E."/>
            <person name="Chen J."/>
            <person name="Kohler A."/>
            <person name="Krizsan K."/>
            <person name="Balestrini R."/>
            <person name="Da Silva C."/>
            <person name="Montanini B."/>
            <person name="Hainaut M."/>
            <person name="Levati E."/>
            <person name="Barry K.W."/>
            <person name="Belfiori B."/>
            <person name="Cichocki N."/>
            <person name="Clum A."/>
            <person name="Dockter R.B."/>
            <person name="Fauchery L."/>
            <person name="Guy J."/>
            <person name="Iotti M."/>
            <person name="Le Tacon F."/>
            <person name="Lindquist E.A."/>
            <person name="Lipzen A."/>
            <person name="Malagnac F."/>
            <person name="Mello A."/>
            <person name="Molinier V."/>
            <person name="Miyauchi S."/>
            <person name="Poulain J."/>
            <person name="Riccioni C."/>
            <person name="Rubini A."/>
            <person name="Sitrit Y."/>
            <person name="Splivallo R."/>
            <person name="Traeger S."/>
            <person name="Wang M."/>
            <person name="Zifcakova L."/>
            <person name="Wipf D."/>
            <person name="Zambonelli A."/>
            <person name="Paolocci F."/>
            <person name="Nowrousian M."/>
            <person name="Ottonello S."/>
            <person name="Baldrian P."/>
            <person name="Spatafora J.W."/>
            <person name="Henrissat B."/>
            <person name="Nagy L.G."/>
            <person name="Aury J.M."/>
            <person name="Wincker P."/>
            <person name="Grigoriev I.V."/>
            <person name="Bonfante P."/>
            <person name="Martin F.M."/>
        </authorList>
    </citation>
    <scope>NUCLEOTIDE SEQUENCE [LARGE SCALE GENOMIC DNA]</scope>
    <source>
        <strain evidence="4 5">120613-1</strain>
    </source>
</reference>
<dbReference type="InterPro" id="IPR001841">
    <property type="entry name" value="Znf_RING"/>
</dbReference>
<evidence type="ECO:0000313" key="5">
    <source>
        <dbReference type="Proteomes" id="UP000276215"/>
    </source>
</evidence>
<dbReference type="PROSITE" id="PS50089">
    <property type="entry name" value="ZF_RING_2"/>
    <property type="match status" value="1"/>
</dbReference>
<evidence type="ECO:0000256" key="1">
    <source>
        <dbReference type="PROSITE-ProRule" id="PRU00175"/>
    </source>
</evidence>
<keyword evidence="1" id="KW-0863">Zinc-finger</keyword>
<evidence type="ECO:0000256" key="2">
    <source>
        <dbReference type="SAM" id="MobiDB-lite"/>
    </source>
</evidence>
<dbReference type="EMBL" id="ML120392">
    <property type="protein sequence ID" value="RPA98855.1"/>
    <property type="molecule type" value="Genomic_DNA"/>
</dbReference>
<organism evidence="4 5">
    <name type="scientific">Choiromyces venosus 120613-1</name>
    <dbReference type="NCBI Taxonomy" id="1336337"/>
    <lineage>
        <taxon>Eukaryota</taxon>
        <taxon>Fungi</taxon>
        <taxon>Dikarya</taxon>
        <taxon>Ascomycota</taxon>
        <taxon>Pezizomycotina</taxon>
        <taxon>Pezizomycetes</taxon>
        <taxon>Pezizales</taxon>
        <taxon>Tuberaceae</taxon>
        <taxon>Choiromyces</taxon>
    </lineage>
</organism>
<dbReference type="InterPro" id="IPR013083">
    <property type="entry name" value="Znf_RING/FYVE/PHD"/>
</dbReference>
<keyword evidence="1" id="KW-0862">Zinc</keyword>
<keyword evidence="1" id="KW-0479">Metal-binding</keyword>
<feature type="domain" description="RING-type" evidence="3">
    <location>
        <begin position="129"/>
        <end position="177"/>
    </location>
</feature>
<evidence type="ECO:0000313" key="4">
    <source>
        <dbReference type="EMBL" id="RPA98855.1"/>
    </source>
</evidence>
<dbReference type="Proteomes" id="UP000276215">
    <property type="component" value="Unassembled WGS sequence"/>
</dbReference>
<evidence type="ECO:0000259" key="3">
    <source>
        <dbReference type="PROSITE" id="PS50089"/>
    </source>
</evidence>
<feature type="region of interest" description="Disordered" evidence="2">
    <location>
        <begin position="187"/>
        <end position="207"/>
    </location>
</feature>
<name>A0A3N4JKT4_9PEZI</name>
<accession>A0A3N4JKT4</accession>
<gene>
    <name evidence="4" type="ORF">L873DRAFT_1789979</name>
</gene>
<dbReference type="GO" id="GO:0008270">
    <property type="term" value="F:zinc ion binding"/>
    <property type="evidence" value="ECO:0007669"/>
    <property type="project" value="UniProtKB-KW"/>
</dbReference>
<dbReference type="SUPFAM" id="SSF57850">
    <property type="entry name" value="RING/U-box"/>
    <property type="match status" value="1"/>
</dbReference>
<dbReference type="Gene3D" id="3.30.40.10">
    <property type="entry name" value="Zinc/RING finger domain, C3HC4 (zinc finger)"/>
    <property type="match status" value="1"/>
</dbReference>